<reference evidence="2" key="2">
    <citation type="journal article" date="2017" name="Nat. Plants">
        <title>The Aegilops tauschii genome reveals multiple impacts of transposons.</title>
        <authorList>
            <person name="Zhao G."/>
            <person name="Zou C."/>
            <person name="Li K."/>
            <person name="Wang K."/>
            <person name="Li T."/>
            <person name="Gao L."/>
            <person name="Zhang X."/>
            <person name="Wang H."/>
            <person name="Yang Z."/>
            <person name="Liu X."/>
            <person name="Jiang W."/>
            <person name="Mao L."/>
            <person name="Kong X."/>
            <person name="Jiao Y."/>
            <person name="Jia J."/>
        </authorList>
    </citation>
    <scope>NUCLEOTIDE SEQUENCE [LARGE SCALE GENOMIC DNA]</scope>
    <source>
        <strain evidence="2">cv. AL8/78</strain>
    </source>
</reference>
<dbReference type="AlphaFoldDB" id="A0A453R4S3"/>
<accession>A0A453R4S3</accession>
<dbReference type="Gramene" id="AET7Gv20463600.16">
    <property type="protein sequence ID" value="AET7Gv20463600.16"/>
    <property type="gene ID" value="AET7Gv20463600"/>
</dbReference>
<dbReference type="EnsemblPlants" id="AET7Gv20463600.16">
    <property type="protein sequence ID" value="AET7Gv20463600.16"/>
    <property type="gene ID" value="AET7Gv20463600"/>
</dbReference>
<dbReference type="Proteomes" id="UP000015105">
    <property type="component" value="Chromosome 7D"/>
</dbReference>
<evidence type="ECO:0000313" key="1">
    <source>
        <dbReference type="EnsemblPlants" id="AET7Gv20463600.16"/>
    </source>
</evidence>
<protein>
    <submittedName>
        <fullName evidence="1">Uncharacterized protein</fullName>
    </submittedName>
</protein>
<reference evidence="1" key="5">
    <citation type="journal article" date="2021" name="G3 (Bethesda)">
        <title>Aegilops tauschii genome assembly Aet v5.0 features greater sequence contiguity and improved annotation.</title>
        <authorList>
            <person name="Wang L."/>
            <person name="Zhu T."/>
            <person name="Rodriguez J.C."/>
            <person name="Deal K.R."/>
            <person name="Dubcovsky J."/>
            <person name="McGuire P.E."/>
            <person name="Lux T."/>
            <person name="Spannagl M."/>
            <person name="Mayer K.F.X."/>
            <person name="Baldrich P."/>
            <person name="Meyers B.C."/>
            <person name="Huo N."/>
            <person name="Gu Y.Q."/>
            <person name="Zhou H."/>
            <person name="Devos K.M."/>
            <person name="Bennetzen J.L."/>
            <person name="Unver T."/>
            <person name="Budak H."/>
            <person name="Gulick P.J."/>
            <person name="Galiba G."/>
            <person name="Kalapos B."/>
            <person name="Nelson D.R."/>
            <person name="Li P."/>
            <person name="You F.M."/>
            <person name="Luo M.C."/>
            <person name="Dvorak J."/>
        </authorList>
    </citation>
    <scope>NUCLEOTIDE SEQUENCE [LARGE SCALE GENOMIC DNA]</scope>
    <source>
        <strain evidence="1">cv. AL8/78</strain>
    </source>
</reference>
<reference evidence="2" key="1">
    <citation type="journal article" date="2014" name="Science">
        <title>Ancient hybridizations among the ancestral genomes of bread wheat.</title>
        <authorList>
            <consortium name="International Wheat Genome Sequencing Consortium,"/>
            <person name="Marcussen T."/>
            <person name="Sandve S.R."/>
            <person name="Heier L."/>
            <person name="Spannagl M."/>
            <person name="Pfeifer M."/>
            <person name="Jakobsen K.S."/>
            <person name="Wulff B.B."/>
            <person name="Steuernagel B."/>
            <person name="Mayer K.F."/>
            <person name="Olsen O.A."/>
        </authorList>
    </citation>
    <scope>NUCLEOTIDE SEQUENCE [LARGE SCALE GENOMIC DNA]</scope>
    <source>
        <strain evidence="2">cv. AL8/78</strain>
    </source>
</reference>
<evidence type="ECO:0000313" key="2">
    <source>
        <dbReference type="Proteomes" id="UP000015105"/>
    </source>
</evidence>
<reference evidence="1" key="3">
    <citation type="journal article" date="2017" name="Nature">
        <title>Genome sequence of the progenitor of the wheat D genome Aegilops tauschii.</title>
        <authorList>
            <person name="Luo M.C."/>
            <person name="Gu Y.Q."/>
            <person name="Puiu D."/>
            <person name="Wang H."/>
            <person name="Twardziok S.O."/>
            <person name="Deal K.R."/>
            <person name="Huo N."/>
            <person name="Zhu T."/>
            <person name="Wang L."/>
            <person name="Wang Y."/>
            <person name="McGuire P.E."/>
            <person name="Liu S."/>
            <person name="Long H."/>
            <person name="Ramasamy R.K."/>
            <person name="Rodriguez J.C."/>
            <person name="Van S.L."/>
            <person name="Yuan L."/>
            <person name="Wang Z."/>
            <person name="Xia Z."/>
            <person name="Xiao L."/>
            <person name="Anderson O.D."/>
            <person name="Ouyang S."/>
            <person name="Liang Y."/>
            <person name="Zimin A.V."/>
            <person name="Pertea G."/>
            <person name="Qi P."/>
            <person name="Bennetzen J.L."/>
            <person name="Dai X."/>
            <person name="Dawson M.W."/>
            <person name="Muller H.G."/>
            <person name="Kugler K."/>
            <person name="Rivarola-Duarte L."/>
            <person name="Spannagl M."/>
            <person name="Mayer K.F.X."/>
            <person name="Lu F.H."/>
            <person name="Bevan M.W."/>
            <person name="Leroy P."/>
            <person name="Li P."/>
            <person name="You F.M."/>
            <person name="Sun Q."/>
            <person name="Liu Z."/>
            <person name="Lyons E."/>
            <person name="Wicker T."/>
            <person name="Salzberg S.L."/>
            <person name="Devos K.M."/>
            <person name="Dvorak J."/>
        </authorList>
    </citation>
    <scope>NUCLEOTIDE SEQUENCE [LARGE SCALE GENOMIC DNA]</scope>
    <source>
        <strain evidence="1">cv. AL8/78</strain>
    </source>
</reference>
<proteinExistence type="predicted"/>
<name>A0A453R4S3_AEGTS</name>
<reference evidence="1" key="4">
    <citation type="submission" date="2019-03" db="UniProtKB">
        <authorList>
            <consortium name="EnsemblPlants"/>
        </authorList>
    </citation>
    <scope>IDENTIFICATION</scope>
</reference>
<keyword evidence="2" id="KW-1185">Reference proteome</keyword>
<sequence length="75" mass="8742">MCYMNTSLLFVYTVESNCLTSECLHDHSLRLSMKINVSNVQFYQCVLKIKIHLVSTFARSTVLHMPMFSFTNVQF</sequence>
<organism evidence="1 2">
    <name type="scientific">Aegilops tauschii subsp. strangulata</name>
    <name type="common">Goatgrass</name>
    <dbReference type="NCBI Taxonomy" id="200361"/>
    <lineage>
        <taxon>Eukaryota</taxon>
        <taxon>Viridiplantae</taxon>
        <taxon>Streptophyta</taxon>
        <taxon>Embryophyta</taxon>
        <taxon>Tracheophyta</taxon>
        <taxon>Spermatophyta</taxon>
        <taxon>Magnoliopsida</taxon>
        <taxon>Liliopsida</taxon>
        <taxon>Poales</taxon>
        <taxon>Poaceae</taxon>
        <taxon>BOP clade</taxon>
        <taxon>Pooideae</taxon>
        <taxon>Triticodae</taxon>
        <taxon>Triticeae</taxon>
        <taxon>Triticinae</taxon>
        <taxon>Aegilops</taxon>
    </lineage>
</organism>